<evidence type="ECO:0000313" key="3">
    <source>
        <dbReference type="EMBL" id="MFC1413932.1"/>
    </source>
</evidence>
<evidence type="ECO:0000256" key="2">
    <source>
        <dbReference type="SAM" id="SignalP"/>
    </source>
</evidence>
<evidence type="ECO:0008006" key="5">
    <source>
        <dbReference type="Google" id="ProtNLM"/>
    </source>
</evidence>
<proteinExistence type="predicted"/>
<organism evidence="3 4">
    <name type="scientific">Streptacidiphilus alkalitolerans</name>
    <dbReference type="NCBI Taxonomy" id="3342712"/>
    <lineage>
        <taxon>Bacteria</taxon>
        <taxon>Bacillati</taxon>
        <taxon>Actinomycetota</taxon>
        <taxon>Actinomycetes</taxon>
        <taxon>Kitasatosporales</taxon>
        <taxon>Streptomycetaceae</taxon>
        <taxon>Streptacidiphilus</taxon>
    </lineage>
</organism>
<feature type="chain" id="PRO_5046084117" description="Amidase domain-containing protein" evidence="2">
    <location>
        <begin position="28"/>
        <end position="267"/>
    </location>
</feature>
<gene>
    <name evidence="3" type="ORF">ACEZDG_32195</name>
</gene>
<accession>A0ABV6VK10</accession>
<evidence type="ECO:0000313" key="4">
    <source>
        <dbReference type="Proteomes" id="UP001592582"/>
    </source>
</evidence>
<sequence length="267" mass="27767">MTHAFRSRLASAAVVVGLVCAGAPALAGPAVAAQPGTTRAASAASARSLPDTDVLSRVIEVKYAEAHWNWTAWSDSTPVAFGDAQPDYQCAEFVARALAAAGLVPGLGPDAPQDDYFHYTAPNGKVYDLLLISELPQYNNLSAYLEDSGIGEDVGDQPAAARPGDIVVTYLGPDGTPSHVGLVSHAATATGEATVDAHNNARLDYGYHYYAPSHLVRLVPNAFLEVWAWAAAQKALHPAPQPTPSAPSAPQKLLGVPSLTDPAGPQV</sequence>
<keyword evidence="4" id="KW-1185">Reference proteome</keyword>
<evidence type="ECO:0000256" key="1">
    <source>
        <dbReference type="SAM" id="MobiDB-lite"/>
    </source>
</evidence>
<dbReference type="EMBL" id="JBHEZX010000020">
    <property type="protein sequence ID" value="MFC1413932.1"/>
    <property type="molecule type" value="Genomic_DNA"/>
</dbReference>
<name>A0ABV6VK10_9ACTN</name>
<feature type="region of interest" description="Disordered" evidence="1">
    <location>
        <begin position="237"/>
        <end position="267"/>
    </location>
</feature>
<dbReference type="Proteomes" id="UP001592582">
    <property type="component" value="Unassembled WGS sequence"/>
</dbReference>
<keyword evidence="2" id="KW-0732">Signal</keyword>
<dbReference type="RefSeq" id="WP_380516635.1">
    <property type="nucleotide sequence ID" value="NZ_JBHEZX010000020.1"/>
</dbReference>
<protein>
    <recommendedName>
        <fullName evidence="5">Amidase domain-containing protein</fullName>
    </recommendedName>
</protein>
<feature type="signal peptide" evidence="2">
    <location>
        <begin position="1"/>
        <end position="27"/>
    </location>
</feature>
<comment type="caution">
    <text evidence="3">The sequence shown here is derived from an EMBL/GenBank/DDBJ whole genome shotgun (WGS) entry which is preliminary data.</text>
</comment>
<reference evidence="3 4" key="1">
    <citation type="submission" date="2024-09" db="EMBL/GenBank/DDBJ databases">
        <authorList>
            <person name="Lee S.D."/>
        </authorList>
    </citation>
    <scope>NUCLEOTIDE SEQUENCE [LARGE SCALE GENOMIC DNA]</scope>
    <source>
        <strain evidence="3 4">N1-1</strain>
    </source>
</reference>